<dbReference type="GO" id="GO:0005344">
    <property type="term" value="F:oxygen carrier activity"/>
    <property type="evidence" value="ECO:0007669"/>
    <property type="project" value="UniProtKB-KW"/>
</dbReference>
<dbReference type="GO" id="GO:0071949">
    <property type="term" value="F:FAD binding"/>
    <property type="evidence" value="ECO:0007669"/>
    <property type="project" value="TreeGrafter"/>
</dbReference>
<dbReference type="Proteomes" id="UP000193570">
    <property type="component" value="Unassembled WGS sequence"/>
</dbReference>
<dbReference type="GO" id="GO:0046872">
    <property type="term" value="F:metal ion binding"/>
    <property type="evidence" value="ECO:0007669"/>
    <property type="project" value="UniProtKB-KW"/>
</dbReference>
<dbReference type="EC" id="1.14.12.17" evidence="8"/>
<dbReference type="InterPro" id="IPR000971">
    <property type="entry name" value="Globin"/>
</dbReference>
<evidence type="ECO:0000313" key="9">
    <source>
        <dbReference type="Proteomes" id="UP000193570"/>
    </source>
</evidence>
<evidence type="ECO:0000256" key="1">
    <source>
        <dbReference type="ARBA" id="ARBA00022617"/>
    </source>
</evidence>
<name>A0A1X6Z3G5_9RHOB</name>
<feature type="domain" description="Globin" evidence="7">
    <location>
        <begin position="1"/>
        <end position="134"/>
    </location>
</feature>
<evidence type="ECO:0000313" key="8">
    <source>
        <dbReference type="EMBL" id="SLN39200.1"/>
    </source>
</evidence>
<dbReference type="PROSITE" id="PS01033">
    <property type="entry name" value="GLOBIN"/>
    <property type="match status" value="1"/>
</dbReference>
<dbReference type="PANTHER" id="PTHR43396:SF3">
    <property type="entry name" value="FLAVOHEMOPROTEIN"/>
    <property type="match status" value="1"/>
</dbReference>
<dbReference type="GO" id="GO:0071500">
    <property type="term" value="P:cellular response to nitrosative stress"/>
    <property type="evidence" value="ECO:0007669"/>
    <property type="project" value="TreeGrafter"/>
</dbReference>
<keyword evidence="5" id="KW-0813">Transport</keyword>
<evidence type="ECO:0000256" key="5">
    <source>
        <dbReference type="RuleBase" id="RU000356"/>
    </source>
</evidence>
<dbReference type="SUPFAM" id="SSF46458">
    <property type="entry name" value="Globin-like"/>
    <property type="match status" value="1"/>
</dbReference>
<feature type="compositionally biased region" description="Basic and acidic residues" evidence="6">
    <location>
        <begin position="158"/>
        <end position="168"/>
    </location>
</feature>
<dbReference type="GO" id="GO:0008941">
    <property type="term" value="F:nitric oxide dioxygenase NAD(P)H activity"/>
    <property type="evidence" value="ECO:0007669"/>
    <property type="project" value="UniProtKB-EC"/>
</dbReference>
<feature type="region of interest" description="Disordered" evidence="6">
    <location>
        <begin position="143"/>
        <end position="168"/>
    </location>
</feature>
<dbReference type="GO" id="GO:0020037">
    <property type="term" value="F:heme binding"/>
    <property type="evidence" value="ECO:0007669"/>
    <property type="project" value="InterPro"/>
</dbReference>
<keyword evidence="8" id="KW-0560">Oxidoreductase</keyword>
<keyword evidence="1 5" id="KW-0349">Heme</keyword>
<protein>
    <submittedName>
        <fullName evidence="8">Flavohemoprotein</fullName>
        <ecNumber evidence="8">1.14.12.17</ecNumber>
    </submittedName>
</protein>
<sequence>MTPDDIQHVTRSFARAFAAKRDIAQRFYDSLFARAPHLRAIFPEEMGLQQEKLNGTLATLVREMHRAPILGETLDALARRHVYYEALPEHLPLIGDALVDALVAETPGGLSRAEEAAWRAAFAWISGIMAPAMADEFERREAARSAGVAPTLPPGAIVRDRQRAARGS</sequence>
<evidence type="ECO:0000259" key="7">
    <source>
        <dbReference type="PROSITE" id="PS01033"/>
    </source>
</evidence>
<evidence type="ECO:0000256" key="2">
    <source>
        <dbReference type="ARBA" id="ARBA00022621"/>
    </source>
</evidence>
<dbReference type="RefSeq" id="WP_085791555.1">
    <property type="nucleotide sequence ID" value="NZ_FWFK01000003.1"/>
</dbReference>
<keyword evidence="4" id="KW-0408">Iron</keyword>
<dbReference type="GO" id="GO:0019825">
    <property type="term" value="F:oxygen binding"/>
    <property type="evidence" value="ECO:0007669"/>
    <property type="project" value="InterPro"/>
</dbReference>
<dbReference type="PANTHER" id="PTHR43396">
    <property type="entry name" value="FLAVOHEMOPROTEIN"/>
    <property type="match status" value="1"/>
</dbReference>
<reference evidence="8 9" key="1">
    <citation type="submission" date="2017-03" db="EMBL/GenBank/DDBJ databases">
        <authorList>
            <person name="Afonso C.L."/>
            <person name="Miller P.J."/>
            <person name="Scott M.A."/>
            <person name="Spackman E."/>
            <person name="Goraichik I."/>
            <person name="Dimitrov K.M."/>
            <person name="Suarez D.L."/>
            <person name="Swayne D.E."/>
        </authorList>
    </citation>
    <scope>NUCLEOTIDE SEQUENCE [LARGE SCALE GENOMIC DNA]</scope>
    <source>
        <strain evidence="8 9">CECT 8625</strain>
    </source>
</reference>
<proteinExistence type="inferred from homology"/>
<accession>A0A1X6Z3G5</accession>
<keyword evidence="3" id="KW-0479">Metal-binding</keyword>
<organism evidence="8 9">
    <name type="scientific">Roseivivax jejudonensis</name>
    <dbReference type="NCBI Taxonomy" id="1529041"/>
    <lineage>
        <taxon>Bacteria</taxon>
        <taxon>Pseudomonadati</taxon>
        <taxon>Pseudomonadota</taxon>
        <taxon>Alphaproteobacteria</taxon>
        <taxon>Rhodobacterales</taxon>
        <taxon>Roseobacteraceae</taxon>
        <taxon>Roseivivax</taxon>
    </lineage>
</organism>
<keyword evidence="9" id="KW-1185">Reference proteome</keyword>
<evidence type="ECO:0000256" key="6">
    <source>
        <dbReference type="SAM" id="MobiDB-lite"/>
    </source>
</evidence>
<dbReference type="GO" id="GO:0046210">
    <property type="term" value="P:nitric oxide catabolic process"/>
    <property type="evidence" value="ECO:0007669"/>
    <property type="project" value="TreeGrafter"/>
</dbReference>
<keyword evidence="2 5" id="KW-0561">Oxygen transport</keyword>
<dbReference type="OrthoDB" id="3213438at2"/>
<dbReference type="EMBL" id="FWFK01000003">
    <property type="protein sequence ID" value="SLN39200.1"/>
    <property type="molecule type" value="Genomic_DNA"/>
</dbReference>
<evidence type="ECO:0000256" key="3">
    <source>
        <dbReference type="ARBA" id="ARBA00022723"/>
    </source>
</evidence>
<dbReference type="Gene3D" id="1.10.490.10">
    <property type="entry name" value="Globins"/>
    <property type="match status" value="1"/>
</dbReference>
<dbReference type="AlphaFoldDB" id="A0A1X6Z3G5"/>
<gene>
    <name evidence="8" type="primary">hmp_2</name>
    <name evidence="8" type="ORF">ROJ8625_01830</name>
</gene>
<dbReference type="InterPro" id="IPR009050">
    <property type="entry name" value="Globin-like_sf"/>
</dbReference>
<comment type="similarity">
    <text evidence="5">Belongs to the globin family.</text>
</comment>
<dbReference type="Pfam" id="PF00042">
    <property type="entry name" value="Globin"/>
    <property type="match status" value="1"/>
</dbReference>
<dbReference type="InterPro" id="IPR012292">
    <property type="entry name" value="Globin/Proto"/>
</dbReference>
<evidence type="ECO:0000256" key="4">
    <source>
        <dbReference type="ARBA" id="ARBA00023004"/>
    </source>
</evidence>